<keyword evidence="2 3" id="KW-0378">Hydrolase</keyword>
<comment type="similarity">
    <text evidence="1 2">Belongs to the polypeptide deformylase family.</text>
</comment>
<keyword evidence="2" id="KW-0408">Iron</keyword>
<dbReference type="GO" id="GO:0042586">
    <property type="term" value="F:peptide deformylase activity"/>
    <property type="evidence" value="ECO:0007669"/>
    <property type="project" value="UniProtKB-UniRule"/>
</dbReference>
<dbReference type="AlphaFoldDB" id="B5RKW4"/>
<dbReference type="Gene3D" id="3.90.45.10">
    <property type="entry name" value="Peptide deformylase"/>
    <property type="match status" value="1"/>
</dbReference>
<dbReference type="KEGG" id="bdu:BDU_69"/>
<evidence type="ECO:0000313" key="3">
    <source>
        <dbReference type="EMBL" id="ACH93025.1"/>
    </source>
</evidence>
<dbReference type="STRING" id="412419.BDU_69"/>
<dbReference type="PANTHER" id="PTHR10458:SF22">
    <property type="entry name" value="PEPTIDE DEFORMYLASE"/>
    <property type="match status" value="1"/>
</dbReference>
<feature type="binding site" evidence="2">
    <location>
        <position position="88"/>
    </location>
    <ligand>
        <name>Fe cation</name>
        <dbReference type="ChEBI" id="CHEBI:24875"/>
    </ligand>
</feature>
<dbReference type="HOGENOM" id="CLU_061901_2_0_12"/>
<reference evidence="3 4" key="1">
    <citation type="journal article" date="2008" name="PLoS Genet.">
        <title>The genome of Borrelia recurrentis, the agent of deadly louse-borne relapsing fever, is a degraded subset of tick-borne Borrelia duttonii.</title>
        <authorList>
            <person name="Lescot M."/>
            <person name="Audic S."/>
            <person name="Robert C."/>
            <person name="Nguyen T.T."/>
            <person name="Blanc G."/>
            <person name="Cutler S.J."/>
            <person name="Wincker P."/>
            <person name="Couloux A."/>
            <person name="Claverie J.-M."/>
            <person name="Raoult D."/>
            <person name="Drancourt M."/>
        </authorList>
    </citation>
    <scope>NUCLEOTIDE SEQUENCE [LARGE SCALE GENOMIC DNA]</scope>
    <source>
        <strain evidence="3 4">Ly</strain>
    </source>
</reference>
<dbReference type="RefSeq" id="WP_012537837.1">
    <property type="nucleotide sequence ID" value="NC_011229.1"/>
</dbReference>
<evidence type="ECO:0000256" key="1">
    <source>
        <dbReference type="ARBA" id="ARBA00010759"/>
    </source>
</evidence>
<comment type="function">
    <text evidence="2">Removes the formyl group from the N-terminal Met of newly synthesized proteins. Requires at least a dipeptide for an efficient rate of reaction. N-terminal L-methionine is a prerequisite for activity but the enzyme has broad specificity at other positions.</text>
</comment>
<dbReference type="InterPro" id="IPR036821">
    <property type="entry name" value="Peptide_deformylase_sf"/>
</dbReference>
<evidence type="ECO:0000313" key="4">
    <source>
        <dbReference type="Proteomes" id="UP000000611"/>
    </source>
</evidence>
<comment type="catalytic activity">
    <reaction evidence="2">
        <text>N-terminal N-formyl-L-methionyl-[peptide] + H2O = N-terminal L-methionyl-[peptide] + formate</text>
        <dbReference type="Rhea" id="RHEA:24420"/>
        <dbReference type="Rhea" id="RHEA-COMP:10639"/>
        <dbReference type="Rhea" id="RHEA-COMP:10640"/>
        <dbReference type="ChEBI" id="CHEBI:15377"/>
        <dbReference type="ChEBI" id="CHEBI:15740"/>
        <dbReference type="ChEBI" id="CHEBI:49298"/>
        <dbReference type="ChEBI" id="CHEBI:64731"/>
        <dbReference type="EC" id="3.5.1.88"/>
    </reaction>
</comment>
<accession>B5RKW4</accession>
<feature type="binding site" evidence="2">
    <location>
        <position position="134"/>
    </location>
    <ligand>
        <name>Fe cation</name>
        <dbReference type="ChEBI" id="CHEBI:24875"/>
    </ligand>
</feature>
<feature type="binding site" evidence="2">
    <location>
        <position position="130"/>
    </location>
    <ligand>
        <name>Fe cation</name>
        <dbReference type="ChEBI" id="CHEBI:24875"/>
    </ligand>
</feature>
<dbReference type="InterPro" id="IPR023635">
    <property type="entry name" value="Peptide_deformylase"/>
</dbReference>
<feature type="active site" evidence="2">
    <location>
        <position position="131"/>
    </location>
</feature>
<gene>
    <name evidence="2 3" type="primary">def</name>
    <name evidence="3" type="ordered locus">BDU_69</name>
</gene>
<dbReference type="PANTHER" id="PTHR10458">
    <property type="entry name" value="PEPTIDE DEFORMYLASE"/>
    <property type="match status" value="1"/>
</dbReference>
<dbReference type="PIRSF" id="PIRSF004749">
    <property type="entry name" value="Pep_def"/>
    <property type="match status" value="1"/>
</dbReference>
<comment type="cofactor">
    <cofactor evidence="2">
        <name>Fe(2+)</name>
        <dbReference type="ChEBI" id="CHEBI:29033"/>
    </cofactor>
    <text evidence="2">Binds 1 Fe(2+) ion.</text>
</comment>
<name>B5RKW4_BORDL</name>
<dbReference type="CDD" id="cd00487">
    <property type="entry name" value="Pep_deformylase"/>
    <property type="match status" value="1"/>
</dbReference>
<dbReference type="PRINTS" id="PR01576">
    <property type="entry name" value="PDEFORMYLASE"/>
</dbReference>
<keyword evidence="2" id="KW-0648">Protein biosynthesis</keyword>
<dbReference type="NCBIfam" id="NF001159">
    <property type="entry name" value="PRK00150.1-3"/>
    <property type="match status" value="1"/>
</dbReference>
<dbReference type="GO" id="GO:0046872">
    <property type="term" value="F:metal ion binding"/>
    <property type="evidence" value="ECO:0007669"/>
    <property type="project" value="UniProtKB-KW"/>
</dbReference>
<keyword evidence="4" id="KW-1185">Reference proteome</keyword>
<dbReference type="eggNOG" id="COG0242">
    <property type="taxonomic scope" value="Bacteria"/>
</dbReference>
<dbReference type="NCBIfam" id="TIGR00079">
    <property type="entry name" value="pept_deformyl"/>
    <property type="match status" value="1"/>
</dbReference>
<dbReference type="EMBL" id="CP000976">
    <property type="protein sequence ID" value="ACH93025.1"/>
    <property type="molecule type" value="Genomic_DNA"/>
</dbReference>
<keyword evidence="2" id="KW-0479">Metal-binding</keyword>
<sequence>MEIVFYPDDLLRVQTKDVENIDDELRSIIFEMIGLMDKSKGVGLAAPQVGLDLSIFVVRKNMMSKPLVFINPVITSKSVELSVYKEGCLSIPGVYYDLSRPKSIVIEAYDENGKFFKIEDLDILARIIQHEMDHLKGVLFIDYYEDKLRNKLLKSYLKERRLVKF</sequence>
<protein>
    <recommendedName>
        <fullName evidence="2">Peptide deformylase</fullName>
        <shortName evidence="2">PDF</shortName>
        <ecNumber evidence="2">3.5.1.88</ecNumber>
    </recommendedName>
    <alternativeName>
        <fullName evidence="2">Polypeptide deformylase</fullName>
    </alternativeName>
</protein>
<dbReference type="EC" id="3.5.1.88" evidence="2"/>
<dbReference type="SUPFAM" id="SSF56420">
    <property type="entry name" value="Peptide deformylase"/>
    <property type="match status" value="1"/>
</dbReference>
<dbReference type="HAMAP" id="MF_00163">
    <property type="entry name" value="Pep_deformylase"/>
    <property type="match status" value="1"/>
</dbReference>
<dbReference type="GO" id="GO:0006412">
    <property type="term" value="P:translation"/>
    <property type="evidence" value="ECO:0007669"/>
    <property type="project" value="UniProtKB-UniRule"/>
</dbReference>
<dbReference type="Proteomes" id="UP000000611">
    <property type="component" value="Chromosome"/>
</dbReference>
<evidence type="ECO:0000256" key="2">
    <source>
        <dbReference type="HAMAP-Rule" id="MF_00163"/>
    </source>
</evidence>
<dbReference type="Pfam" id="PF01327">
    <property type="entry name" value="Pep_deformylase"/>
    <property type="match status" value="1"/>
</dbReference>
<dbReference type="OrthoDB" id="9784988at2"/>
<proteinExistence type="inferred from homology"/>
<organism evidence="3 4">
    <name type="scientific">Borrelia duttonii (strain Ly)</name>
    <dbReference type="NCBI Taxonomy" id="412419"/>
    <lineage>
        <taxon>Bacteria</taxon>
        <taxon>Pseudomonadati</taxon>
        <taxon>Spirochaetota</taxon>
        <taxon>Spirochaetia</taxon>
        <taxon>Spirochaetales</taxon>
        <taxon>Borreliaceae</taxon>
        <taxon>Borrelia</taxon>
    </lineage>
</organism>